<protein>
    <submittedName>
        <fullName evidence="1">Uncharacterized protein</fullName>
    </submittedName>
</protein>
<dbReference type="Proteomes" id="UP001217485">
    <property type="component" value="Unassembled WGS sequence"/>
</dbReference>
<keyword evidence="2" id="KW-1185">Reference proteome</keyword>
<evidence type="ECO:0000313" key="2">
    <source>
        <dbReference type="Proteomes" id="UP001217485"/>
    </source>
</evidence>
<organism evidence="1 2">
    <name type="scientific">Sorangium atrum</name>
    <dbReference type="NCBI Taxonomy" id="2995308"/>
    <lineage>
        <taxon>Bacteria</taxon>
        <taxon>Pseudomonadati</taxon>
        <taxon>Myxococcota</taxon>
        <taxon>Polyangia</taxon>
        <taxon>Polyangiales</taxon>
        <taxon>Polyangiaceae</taxon>
        <taxon>Sorangium</taxon>
    </lineage>
</organism>
<evidence type="ECO:0000313" key="1">
    <source>
        <dbReference type="EMBL" id="MDC0679707.1"/>
    </source>
</evidence>
<name>A0ABT5C023_9BACT</name>
<dbReference type="EMBL" id="JAQNDK010000002">
    <property type="protein sequence ID" value="MDC0679707.1"/>
    <property type="molecule type" value="Genomic_DNA"/>
</dbReference>
<reference evidence="1 2" key="1">
    <citation type="submission" date="2023-01" db="EMBL/GenBank/DDBJ databases">
        <title>Minimal conservation of predation-associated metabolite biosynthetic gene clusters underscores biosynthetic potential of Myxococcota including descriptions for ten novel species: Archangium lansinium sp. nov., Myxococcus landrumus sp. nov., Nannocystis bai.</title>
        <authorList>
            <person name="Ahearne A."/>
            <person name="Stevens C."/>
            <person name="Dowd S."/>
        </authorList>
    </citation>
    <scope>NUCLEOTIDE SEQUENCE [LARGE SCALE GENOMIC DNA]</scope>
    <source>
        <strain evidence="1 2">WIWO2</strain>
    </source>
</reference>
<dbReference type="RefSeq" id="WP_272096704.1">
    <property type="nucleotide sequence ID" value="NZ_JAQNDK010000002.1"/>
</dbReference>
<gene>
    <name evidence="1" type="ORF">POL72_18335</name>
</gene>
<proteinExistence type="predicted"/>
<comment type="caution">
    <text evidence="1">The sequence shown here is derived from an EMBL/GenBank/DDBJ whole genome shotgun (WGS) entry which is preliminary data.</text>
</comment>
<sequence>MQLSDGSDNQAAWVCDPRRLVSHLFLRAAAMGYRSRRQAHLQLEQVPHHETNERVDMKIIQTGPLSQNWLHSTEAIVGVFDILGFKQMMVDGHGHLVELAKHVETLARIARSVGTADARFDSFGELGAGPPKLIHVSDTFFMYTAARQPADIVRFLWNAHHLLFYSIIHEFPMRGAIATGELLVNETDRVILGPALLEAHLLEGAQEWAGAGLAPSMSSYLGDIGLRQAIAPLVVPYAVPIKSAHSPRLDCQLALNWLADPMHFLDPEFLSTKFPTTNSESSASSSVSAKIENTRAFAEHALTQGRLLAPSNRRVEFGAPTLDGRPVRFVLDESVLQSPETVPGQEKKG</sequence>
<accession>A0ABT5C023</accession>